<keyword evidence="3" id="KW-1185">Reference proteome</keyword>
<accession>A0A4S3KK08</accession>
<protein>
    <submittedName>
        <fullName evidence="2">Uncharacterized protein</fullName>
    </submittedName>
</protein>
<dbReference type="SMART" id="SM00028">
    <property type="entry name" value="TPR"/>
    <property type="match status" value="2"/>
</dbReference>
<name>A0A4S3KK08_9GAMM</name>
<comment type="caution">
    <text evidence="2">The sequence shown here is derived from an EMBL/GenBank/DDBJ whole genome shotgun (WGS) entry which is preliminary data.</text>
</comment>
<dbReference type="InterPro" id="IPR019734">
    <property type="entry name" value="TPR_rpt"/>
</dbReference>
<dbReference type="AlphaFoldDB" id="A0A4S3KK08"/>
<dbReference type="PROSITE" id="PS50005">
    <property type="entry name" value="TPR"/>
    <property type="match status" value="1"/>
</dbReference>
<dbReference type="Gene3D" id="1.25.40.10">
    <property type="entry name" value="Tetratricopeptide repeat domain"/>
    <property type="match status" value="1"/>
</dbReference>
<evidence type="ECO:0000313" key="3">
    <source>
        <dbReference type="Proteomes" id="UP000307749"/>
    </source>
</evidence>
<dbReference type="EMBL" id="MWQO01000042">
    <property type="protein sequence ID" value="THD09142.1"/>
    <property type="molecule type" value="Genomic_DNA"/>
</dbReference>
<dbReference type="Pfam" id="PF14559">
    <property type="entry name" value="TPR_19"/>
    <property type="match status" value="1"/>
</dbReference>
<reference evidence="2 3" key="1">
    <citation type="submission" date="2017-02" db="EMBL/GenBank/DDBJ databases">
        <title>Whole genome sequencing of Metallibacterium scheffleri DSM 24874 (T).</title>
        <authorList>
            <person name="Kumar S."/>
            <person name="Patil P."/>
            <person name="Patil P.B."/>
        </authorList>
    </citation>
    <scope>NUCLEOTIDE SEQUENCE [LARGE SCALE GENOMIC DNA]</scope>
    <source>
        <strain evidence="2 3">DSM 24874</strain>
    </source>
</reference>
<dbReference type="InterPro" id="IPR011990">
    <property type="entry name" value="TPR-like_helical_dom_sf"/>
</dbReference>
<evidence type="ECO:0000256" key="1">
    <source>
        <dbReference type="PROSITE-ProRule" id="PRU00339"/>
    </source>
</evidence>
<feature type="repeat" description="TPR" evidence="1">
    <location>
        <begin position="56"/>
        <end position="89"/>
    </location>
</feature>
<sequence length="166" mass="17354">MAVAGVTLLLAACATPTAPPRTASVSDPAALLAAVRRAGAHDNSVLQVHPLRSPGVTALVTQADAAAAQGDYTAAARLLDRALRFEPHAPDLLQARAEMALAQGDWTLAQQLARQALRRGPRFGALCARGWQTLVEVARVQRDAALQAQAGQRVAACRKSDPPPES</sequence>
<dbReference type="STRING" id="993689.GCA_002077135_03342"/>
<dbReference type="Proteomes" id="UP000307749">
    <property type="component" value="Unassembled WGS sequence"/>
</dbReference>
<organism evidence="2 3">
    <name type="scientific">Metallibacterium scheffleri</name>
    <dbReference type="NCBI Taxonomy" id="993689"/>
    <lineage>
        <taxon>Bacteria</taxon>
        <taxon>Pseudomonadati</taxon>
        <taxon>Pseudomonadota</taxon>
        <taxon>Gammaproteobacteria</taxon>
        <taxon>Lysobacterales</taxon>
        <taxon>Rhodanobacteraceae</taxon>
        <taxon>Metallibacterium</taxon>
    </lineage>
</organism>
<proteinExistence type="predicted"/>
<gene>
    <name evidence="2" type="ORF">B1806_12105</name>
</gene>
<keyword evidence="1" id="KW-0802">TPR repeat</keyword>
<dbReference type="SUPFAM" id="SSF48452">
    <property type="entry name" value="TPR-like"/>
    <property type="match status" value="1"/>
</dbReference>
<evidence type="ECO:0000313" key="2">
    <source>
        <dbReference type="EMBL" id="THD09142.1"/>
    </source>
</evidence>